<feature type="compositionally biased region" description="Polar residues" evidence="7">
    <location>
        <begin position="179"/>
        <end position="189"/>
    </location>
</feature>
<dbReference type="PROSITE" id="PS50071">
    <property type="entry name" value="HOMEOBOX_2"/>
    <property type="match status" value="1"/>
</dbReference>
<dbReference type="AlphaFoldDB" id="A0A6J1P8I6"/>
<feature type="compositionally biased region" description="Polar residues" evidence="7">
    <location>
        <begin position="239"/>
        <end position="256"/>
    </location>
</feature>
<evidence type="ECO:0000256" key="1">
    <source>
        <dbReference type="ARBA" id="ARBA00004123"/>
    </source>
</evidence>
<accession>A0A6J1P8I6</accession>
<keyword evidence="9" id="KW-1185">Reference proteome</keyword>
<evidence type="ECO:0000256" key="3">
    <source>
        <dbReference type="ARBA" id="ARBA00023155"/>
    </source>
</evidence>
<dbReference type="CDD" id="cd00086">
    <property type="entry name" value="homeodomain"/>
    <property type="match status" value="1"/>
</dbReference>
<proteinExistence type="predicted"/>
<evidence type="ECO:0000313" key="10">
    <source>
        <dbReference type="RefSeq" id="XP_023954111.2"/>
    </source>
</evidence>
<dbReference type="Pfam" id="PF00046">
    <property type="entry name" value="Homeodomain"/>
    <property type="match status" value="1"/>
</dbReference>
<dbReference type="GO" id="GO:0000981">
    <property type="term" value="F:DNA-binding transcription factor activity, RNA polymerase II-specific"/>
    <property type="evidence" value="ECO:0007669"/>
    <property type="project" value="InterPro"/>
</dbReference>
<dbReference type="GO" id="GO:0003677">
    <property type="term" value="F:DNA binding"/>
    <property type="evidence" value="ECO:0007669"/>
    <property type="project" value="UniProtKB-UniRule"/>
</dbReference>
<name>A0A6J1P8I6_BICAN</name>
<dbReference type="PANTHER" id="PTHR24333:SF8">
    <property type="entry name" value="HOMEOBOX PROTEIN CEH-62"/>
    <property type="match status" value="1"/>
</dbReference>
<dbReference type="Gene3D" id="1.10.10.60">
    <property type="entry name" value="Homeodomain-like"/>
    <property type="match status" value="1"/>
</dbReference>
<dbReference type="GO" id="GO:0005634">
    <property type="term" value="C:nucleus"/>
    <property type="evidence" value="ECO:0007669"/>
    <property type="project" value="UniProtKB-SubCell"/>
</dbReference>
<dbReference type="SUPFAM" id="SSF46689">
    <property type="entry name" value="Homeodomain-like"/>
    <property type="match status" value="1"/>
</dbReference>
<evidence type="ECO:0000259" key="8">
    <source>
        <dbReference type="PROSITE" id="PS50071"/>
    </source>
</evidence>
<dbReference type="OrthoDB" id="6159439at2759"/>
<dbReference type="GeneID" id="112057798"/>
<feature type="region of interest" description="Disordered" evidence="7">
    <location>
        <begin position="176"/>
        <end position="256"/>
    </location>
</feature>
<feature type="compositionally biased region" description="Low complexity" evidence="7">
    <location>
        <begin position="190"/>
        <end position="201"/>
    </location>
</feature>
<keyword evidence="3 5" id="KW-0371">Homeobox</keyword>
<sequence>MKYLLYKQSKSVKESNMSRVTGQMAAKDNQNVIVKSKYFQNCASKKSKRFRIAFTTEQINYLEREFSKFPYIGSGTRKDVSDKLKIPERAVKIWFQNRRMREKKEGSKDFEMEDITRDTTKTANEPLINNTCNWQSNNDNHCGVVNMKPLAPNVPTCVTVNPKLCTITKSPVNPKVKGDSTNNYNNTSFVPTNNTVKTTPVSLQNPKKEPNVTLAPLFKQKTIYPTPSKKQSKGPANHCPSTKSNSNTDQDVPQDLSSKNLNKLHTQQPYPSISSGIHYPVNTAQGPRFIPMHIPNAYPPPTAFPTGHVIWRPVNMLSTLPVPQPSPVSMGIPQNSTGVHLVNSHVKDSCSCSCNCHGSNSRAYNQHSVRAHPQYILAIPFSEPHK</sequence>
<evidence type="ECO:0000256" key="6">
    <source>
        <dbReference type="RuleBase" id="RU000682"/>
    </source>
</evidence>
<reference evidence="10" key="1">
    <citation type="submission" date="2025-08" db="UniProtKB">
        <authorList>
            <consortium name="RefSeq"/>
        </authorList>
    </citation>
    <scope>IDENTIFICATION</scope>
</reference>
<dbReference type="InterPro" id="IPR009057">
    <property type="entry name" value="Homeodomain-like_sf"/>
</dbReference>
<dbReference type="InterPro" id="IPR001356">
    <property type="entry name" value="HD"/>
</dbReference>
<dbReference type="KEGG" id="bany:112057798"/>
<feature type="domain" description="Homeobox" evidence="8">
    <location>
        <begin position="45"/>
        <end position="105"/>
    </location>
</feature>
<feature type="DNA-binding region" description="Homeobox" evidence="5">
    <location>
        <begin position="47"/>
        <end position="106"/>
    </location>
</feature>
<comment type="subcellular location">
    <subcellularLocation>
        <location evidence="1 5 6">Nucleus</location>
    </subcellularLocation>
</comment>
<dbReference type="Proteomes" id="UP001652582">
    <property type="component" value="Chromosome 10"/>
</dbReference>
<dbReference type="PANTHER" id="PTHR24333">
    <property type="entry name" value="HOMEO BOX HB9 LIKE A-RELATED"/>
    <property type="match status" value="1"/>
</dbReference>
<organism evidence="9 10">
    <name type="scientific">Bicyclus anynana</name>
    <name type="common">Squinting bush brown butterfly</name>
    <dbReference type="NCBI Taxonomy" id="110368"/>
    <lineage>
        <taxon>Eukaryota</taxon>
        <taxon>Metazoa</taxon>
        <taxon>Ecdysozoa</taxon>
        <taxon>Arthropoda</taxon>
        <taxon>Hexapoda</taxon>
        <taxon>Insecta</taxon>
        <taxon>Pterygota</taxon>
        <taxon>Neoptera</taxon>
        <taxon>Endopterygota</taxon>
        <taxon>Lepidoptera</taxon>
        <taxon>Glossata</taxon>
        <taxon>Ditrysia</taxon>
        <taxon>Papilionoidea</taxon>
        <taxon>Nymphalidae</taxon>
        <taxon>Satyrinae</taxon>
        <taxon>Satyrini</taxon>
        <taxon>Mycalesina</taxon>
        <taxon>Bicyclus</taxon>
    </lineage>
</organism>
<dbReference type="SMART" id="SM00389">
    <property type="entry name" value="HOX"/>
    <property type="match status" value="1"/>
</dbReference>
<dbReference type="PROSITE" id="PS00027">
    <property type="entry name" value="HOMEOBOX_1"/>
    <property type="match status" value="1"/>
</dbReference>
<evidence type="ECO:0000313" key="9">
    <source>
        <dbReference type="Proteomes" id="UP001652582"/>
    </source>
</evidence>
<dbReference type="RefSeq" id="XP_023954111.2">
    <property type="nucleotide sequence ID" value="XM_024098343.2"/>
</dbReference>
<evidence type="ECO:0000256" key="2">
    <source>
        <dbReference type="ARBA" id="ARBA00023125"/>
    </source>
</evidence>
<dbReference type="InterPro" id="IPR017970">
    <property type="entry name" value="Homeobox_CS"/>
</dbReference>
<evidence type="ECO:0000256" key="4">
    <source>
        <dbReference type="ARBA" id="ARBA00023242"/>
    </source>
</evidence>
<keyword evidence="4 5" id="KW-0539">Nucleus</keyword>
<evidence type="ECO:0000256" key="7">
    <source>
        <dbReference type="SAM" id="MobiDB-lite"/>
    </source>
</evidence>
<dbReference type="InterPro" id="IPR050848">
    <property type="entry name" value="Homeobox_TF"/>
</dbReference>
<evidence type="ECO:0000256" key="5">
    <source>
        <dbReference type="PROSITE-ProRule" id="PRU00108"/>
    </source>
</evidence>
<protein>
    <submittedName>
        <fullName evidence="10">Retinal homeobox protein Rx2-like</fullName>
    </submittedName>
</protein>
<keyword evidence="2 5" id="KW-0238">DNA-binding</keyword>
<gene>
    <name evidence="10" type="primary">LOC112057798</name>
</gene>